<organism evidence="3 4">
    <name type="scientific">Penicillium cosmopolitanum</name>
    <dbReference type="NCBI Taxonomy" id="1131564"/>
    <lineage>
        <taxon>Eukaryota</taxon>
        <taxon>Fungi</taxon>
        <taxon>Dikarya</taxon>
        <taxon>Ascomycota</taxon>
        <taxon>Pezizomycotina</taxon>
        <taxon>Eurotiomycetes</taxon>
        <taxon>Eurotiomycetidae</taxon>
        <taxon>Eurotiales</taxon>
        <taxon>Aspergillaceae</taxon>
        <taxon>Penicillium</taxon>
    </lineage>
</organism>
<name>A0A9W9VEW2_9EURO</name>
<dbReference type="Proteomes" id="UP001147747">
    <property type="component" value="Unassembled WGS sequence"/>
</dbReference>
<keyword evidence="4" id="KW-1185">Reference proteome</keyword>
<dbReference type="AlphaFoldDB" id="A0A9W9VEW2"/>
<keyword evidence="2" id="KW-1133">Transmembrane helix</keyword>
<sequence length="95" mass="10815">MSSHAFPGTNKPSQYRSHPTTPSLKPRHGRWYIPVVAAVGLGFGAYNYYTQAQARRGFAIQEEEKRLAKNRELMDAYGNKESLHDVQQALDMYGR</sequence>
<comment type="caution">
    <text evidence="3">The sequence shown here is derived from an EMBL/GenBank/DDBJ whole genome shotgun (WGS) entry which is preliminary data.</text>
</comment>
<feature type="region of interest" description="Disordered" evidence="1">
    <location>
        <begin position="1"/>
        <end position="27"/>
    </location>
</feature>
<dbReference type="EMBL" id="JAPZBU010000012">
    <property type="protein sequence ID" value="KAJ5376945.1"/>
    <property type="molecule type" value="Genomic_DNA"/>
</dbReference>
<dbReference type="RefSeq" id="XP_056481975.1">
    <property type="nucleotide sequence ID" value="XM_056638468.1"/>
</dbReference>
<keyword evidence="2" id="KW-0812">Transmembrane</keyword>
<feature type="compositionally biased region" description="Polar residues" evidence="1">
    <location>
        <begin position="10"/>
        <end position="23"/>
    </location>
</feature>
<reference evidence="3" key="2">
    <citation type="journal article" date="2023" name="IMA Fungus">
        <title>Comparative genomic study of the Penicillium genus elucidates a diverse pangenome and 15 lateral gene transfer events.</title>
        <authorList>
            <person name="Petersen C."/>
            <person name="Sorensen T."/>
            <person name="Nielsen M.R."/>
            <person name="Sondergaard T.E."/>
            <person name="Sorensen J.L."/>
            <person name="Fitzpatrick D.A."/>
            <person name="Frisvad J.C."/>
            <person name="Nielsen K.L."/>
        </authorList>
    </citation>
    <scope>NUCLEOTIDE SEQUENCE</scope>
    <source>
        <strain evidence="3">IBT 29677</strain>
    </source>
</reference>
<dbReference type="OrthoDB" id="4338954at2759"/>
<dbReference type="GeneID" id="81377448"/>
<feature type="transmembrane region" description="Helical" evidence="2">
    <location>
        <begin position="31"/>
        <end position="49"/>
    </location>
</feature>
<protein>
    <submittedName>
        <fullName evidence="3">Uncharacterized protein</fullName>
    </submittedName>
</protein>
<reference evidence="3" key="1">
    <citation type="submission" date="2022-12" db="EMBL/GenBank/DDBJ databases">
        <authorList>
            <person name="Petersen C."/>
        </authorList>
    </citation>
    <scope>NUCLEOTIDE SEQUENCE</scope>
    <source>
        <strain evidence="3">IBT 29677</strain>
    </source>
</reference>
<accession>A0A9W9VEW2</accession>
<proteinExistence type="predicted"/>
<evidence type="ECO:0000313" key="4">
    <source>
        <dbReference type="Proteomes" id="UP001147747"/>
    </source>
</evidence>
<evidence type="ECO:0000256" key="2">
    <source>
        <dbReference type="SAM" id="Phobius"/>
    </source>
</evidence>
<gene>
    <name evidence="3" type="ORF">N7509_013831</name>
</gene>
<keyword evidence="2" id="KW-0472">Membrane</keyword>
<evidence type="ECO:0000313" key="3">
    <source>
        <dbReference type="EMBL" id="KAJ5376945.1"/>
    </source>
</evidence>
<evidence type="ECO:0000256" key="1">
    <source>
        <dbReference type="SAM" id="MobiDB-lite"/>
    </source>
</evidence>